<evidence type="ECO:0000313" key="2">
    <source>
        <dbReference type="Proteomes" id="UP000615796"/>
    </source>
</evidence>
<dbReference type="RefSeq" id="WP_187026664.1">
    <property type="nucleotide sequence ID" value="NZ_JACRUP010000010.1"/>
</dbReference>
<dbReference type="AlphaFoldDB" id="A0A9X0R9T8"/>
<organism evidence="1 2">
    <name type="scientific">Vibrio metschnikovii</name>
    <dbReference type="NCBI Taxonomy" id="28172"/>
    <lineage>
        <taxon>Bacteria</taxon>
        <taxon>Pseudomonadati</taxon>
        <taxon>Pseudomonadota</taxon>
        <taxon>Gammaproteobacteria</taxon>
        <taxon>Vibrionales</taxon>
        <taxon>Vibrionaceae</taxon>
        <taxon>Vibrio</taxon>
    </lineage>
</organism>
<evidence type="ECO:0000313" key="1">
    <source>
        <dbReference type="EMBL" id="MBC5852117.1"/>
    </source>
</evidence>
<proteinExistence type="predicted"/>
<comment type="caution">
    <text evidence="1">The sequence shown here is derived from an EMBL/GenBank/DDBJ whole genome shotgun (WGS) entry which is preliminary data.</text>
</comment>
<dbReference type="EMBL" id="JACRUP010000010">
    <property type="protein sequence ID" value="MBC5852117.1"/>
    <property type="molecule type" value="Genomic_DNA"/>
</dbReference>
<reference evidence="1" key="1">
    <citation type="submission" date="2020-08" db="EMBL/GenBank/DDBJ databases">
        <title>Genome Sequencing and Pan-Genome Analysis of Migratory bird Vibrio Strains, Inner Mongolia.</title>
        <authorList>
            <person name="Zheng L."/>
        </authorList>
    </citation>
    <scope>NUCLEOTIDE SEQUENCE</scope>
    <source>
        <strain evidence="1">M13F</strain>
    </source>
</reference>
<protein>
    <submittedName>
        <fullName evidence="1">Uncharacterized protein</fullName>
    </submittedName>
</protein>
<keyword evidence="2" id="KW-1185">Reference proteome</keyword>
<dbReference type="Proteomes" id="UP000615796">
    <property type="component" value="Unassembled WGS sequence"/>
</dbReference>
<sequence length="154" mass="18011">MTNNLISLPSGFEYINKNSIETGYSMETLRKFAEDEFYSDLDWFYQAHDNGNGTTCLIRRPKNLFEIFHVVNYFKSNKKNFDYVIKFQGKKAYKDHFSSFNRMNGELSIKMGVDFGWYLLSEEQLISATKQNDGSWNITSNSVLPYNLILYVLS</sequence>
<accession>A0A9X0R9T8</accession>
<name>A0A9X0R9T8_VIBME</name>
<gene>
    <name evidence="1" type="ORF">H8Q88_14510</name>
</gene>